<dbReference type="InterPro" id="IPR002818">
    <property type="entry name" value="DJ-1/PfpI"/>
</dbReference>
<dbReference type="InterPro" id="IPR050325">
    <property type="entry name" value="Prot/Nucl_acid_deglycase"/>
</dbReference>
<dbReference type="GO" id="GO:0036471">
    <property type="term" value="P:cellular response to glyoxal"/>
    <property type="evidence" value="ECO:0007669"/>
    <property type="project" value="UniProtKB-ARBA"/>
</dbReference>
<evidence type="ECO:0000259" key="5">
    <source>
        <dbReference type="Pfam" id="PF01965"/>
    </source>
</evidence>
<organism evidence="6 7">
    <name type="scientific">Caenorhabditis japonica</name>
    <dbReference type="NCBI Taxonomy" id="281687"/>
    <lineage>
        <taxon>Eukaryota</taxon>
        <taxon>Metazoa</taxon>
        <taxon>Ecdysozoa</taxon>
        <taxon>Nematoda</taxon>
        <taxon>Chromadorea</taxon>
        <taxon>Rhabditida</taxon>
        <taxon>Rhabditina</taxon>
        <taxon>Rhabditomorpha</taxon>
        <taxon>Rhabditoidea</taxon>
        <taxon>Rhabditidae</taxon>
        <taxon>Peloderinae</taxon>
        <taxon>Caenorhabditis</taxon>
    </lineage>
</organism>
<dbReference type="AlphaFoldDB" id="A0A8R1DVW0"/>
<dbReference type="GO" id="GO:1903189">
    <property type="term" value="P:glyoxal metabolic process"/>
    <property type="evidence" value="ECO:0007669"/>
    <property type="project" value="UniProtKB-ARBA"/>
</dbReference>
<name>A0A8R1DVW0_CAEJA</name>
<evidence type="ECO:0000256" key="1">
    <source>
        <dbReference type="ARBA" id="ARBA00004496"/>
    </source>
</evidence>
<dbReference type="OMA" id="KATCYPG"/>
<dbReference type="GO" id="GO:0005634">
    <property type="term" value="C:nucleus"/>
    <property type="evidence" value="ECO:0007669"/>
    <property type="project" value="TreeGrafter"/>
</dbReference>
<dbReference type="GO" id="GO:0006979">
    <property type="term" value="P:response to oxidative stress"/>
    <property type="evidence" value="ECO:0007669"/>
    <property type="project" value="TreeGrafter"/>
</dbReference>
<dbReference type="Pfam" id="PF01965">
    <property type="entry name" value="DJ-1_PfpI"/>
    <property type="match status" value="1"/>
</dbReference>
<evidence type="ECO:0000256" key="3">
    <source>
        <dbReference type="ARBA" id="ARBA00022490"/>
    </source>
</evidence>
<dbReference type="GO" id="GO:0005739">
    <property type="term" value="C:mitochondrion"/>
    <property type="evidence" value="ECO:0007669"/>
    <property type="project" value="TreeGrafter"/>
</dbReference>
<dbReference type="InterPro" id="IPR006287">
    <property type="entry name" value="DJ-1"/>
</dbReference>
<dbReference type="Proteomes" id="UP000005237">
    <property type="component" value="Unassembled WGS sequence"/>
</dbReference>
<dbReference type="Gene3D" id="3.40.50.880">
    <property type="match status" value="1"/>
</dbReference>
<dbReference type="GO" id="GO:0046295">
    <property type="term" value="P:glycolate biosynthetic process"/>
    <property type="evidence" value="ECO:0007669"/>
    <property type="project" value="UniProtKB-ARBA"/>
</dbReference>
<dbReference type="SUPFAM" id="SSF52317">
    <property type="entry name" value="Class I glutamine amidotransferase-like"/>
    <property type="match status" value="1"/>
</dbReference>
<feature type="domain" description="DJ-1/PfpI" evidence="5">
    <location>
        <begin position="4"/>
        <end position="168"/>
    </location>
</feature>
<evidence type="ECO:0000313" key="6">
    <source>
        <dbReference type="EnsemblMetazoa" id="CJA12211.1"/>
    </source>
</evidence>
<comment type="subcellular location">
    <subcellularLocation>
        <location evidence="1">Cytoplasm</location>
    </subcellularLocation>
</comment>
<accession>A0A8R1DVW0</accession>
<keyword evidence="7" id="KW-1185">Reference proteome</keyword>
<comment type="catalytic activity">
    <reaction evidence="4">
        <text>methylglyoxal + H2O = (R)-lactate + H(+)</text>
        <dbReference type="Rhea" id="RHEA:27754"/>
        <dbReference type="ChEBI" id="CHEBI:15377"/>
        <dbReference type="ChEBI" id="CHEBI:15378"/>
        <dbReference type="ChEBI" id="CHEBI:16004"/>
        <dbReference type="ChEBI" id="CHEBI:17158"/>
        <dbReference type="EC" id="4.2.1.130"/>
    </reaction>
</comment>
<dbReference type="InterPro" id="IPR029062">
    <property type="entry name" value="Class_I_gatase-like"/>
</dbReference>
<dbReference type="FunFam" id="3.40.50.880:FF:000022">
    <property type="entry name" value="protein deglycase DJ-1"/>
    <property type="match status" value="1"/>
</dbReference>
<dbReference type="NCBIfam" id="TIGR01383">
    <property type="entry name" value="not_thiJ"/>
    <property type="match status" value="1"/>
</dbReference>
<dbReference type="EnsemblMetazoa" id="CJA12211.1">
    <property type="protein sequence ID" value="CJA12211.1"/>
    <property type="gene ID" value="WBGene00131415"/>
</dbReference>
<evidence type="ECO:0000313" key="7">
    <source>
        <dbReference type="Proteomes" id="UP000005237"/>
    </source>
</evidence>
<dbReference type="EC" id="4.2.1.130" evidence="2"/>
<dbReference type="PANTHER" id="PTHR48094">
    <property type="entry name" value="PROTEIN/NUCLEIC ACID DEGLYCASE DJ-1-RELATED"/>
    <property type="match status" value="1"/>
</dbReference>
<dbReference type="GO" id="GO:1902176">
    <property type="term" value="P:negative regulation of oxidative stress-induced intrinsic apoptotic signaling pathway"/>
    <property type="evidence" value="ECO:0007669"/>
    <property type="project" value="UniProtKB-ARBA"/>
</dbReference>
<sequence length="186" mass="19243">MSQKSALIILAAEGAEEMEVIITGDVLVRAGVKVTYAGLSGPEAVKCSRGARIIPDASLESVKEQKFDVVILPGGQPGSNILAAHDGVGELLRAQVESGGLIAAICAAPIALLSHSIKVELITSHPSVKKQLEAGGYKYSEDRVVVSGNVITSRGPGTSFEFALKLVELLVGKDTADGLVGPMVLQ</sequence>
<evidence type="ECO:0000256" key="4">
    <source>
        <dbReference type="ARBA" id="ARBA00048082"/>
    </source>
</evidence>
<dbReference type="GO" id="GO:0019172">
    <property type="term" value="F:glyoxalase III activity"/>
    <property type="evidence" value="ECO:0007669"/>
    <property type="project" value="UniProtKB-EC"/>
</dbReference>
<reference evidence="7" key="1">
    <citation type="submission" date="2010-08" db="EMBL/GenBank/DDBJ databases">
        <authorList>
            <consortium name="Caenorhabditis japonica Sequencing Consortium"/>
            <person name="Wilson R.K."/>
        </authorList>
    </citation>
    <scope>NUCLEOTIDE SEQUENCE [LARGE SCALE GENOMIC DNA]</scope>
    <source>
        <strain evidence="7">DF5081</strain>
    </source>
</reference>
<reference evidence="6" key="2">
    <citation type="submission" date="2022-06" db="UniProtKB">
        <authorList>
            <consortium name="EnsemblMetazoa"/>
        </authorList>
    </citation>
    <scope>IDENTIFICATION</scope>
    <source>
        <strain evidence="6">DF5081</strain>
    </source>
</reference>
<keyword evidence="3" id="KW-0963">Cytoplasm</keyword>
<protein>
    <recommendedName>
        <fullName evidence="2">D-lactate dehydratase</fullName>
        <ecNumber evidence="2">4.2.1.130</ecNumber>
    </recommendedName>
</protein>
<dbReference type="PANTHER" id="PTHR48094:SF12">
    <property type="entry name" value="PARKINSON DISEASE PROTEIN 7 HOMOLOG"/>
    <property type="match status" value="1"/>
</dbReference>
<evidence type="ECO:0000256" key="2">
    <source>
        <dbReference type="ARBA" id="ARBA00013134"/>
    </source>
</evidence>
<dbReference type="CDD" id="cd03135">
    <property type="entry name" value="GATase1_DJ-1"/>
    <property type="match status" value="1"/>
</dbReference>
<proteinExistence type="predicted"/>